<dbReference type="CDD" id="cd00093">
    <property type="entry name" value="HTH_XRE"/>
    <property type="match status" value="1"/>
</dbReference>
<reference evidence="3 4" key="1">
    <citation type="submission" date="2021-10" db="EMBL/GenBank/DDBJ databases">
        <title>Anaerobic single-cell dispensing facilitates the cultivation of human gut bacteria.</title>
        <authorList>
            <person name="Afrizal A."/>
        </authorList>
    </citation>
    <scope>NUCLEOTIDE SEQUENCE [LARGE SCALE GENOMIC DNA]</scope>
    <source>
        <strain evidence="3 4">CLA-AA-H224</strain>
    </source>
</reference>
<comment type="caution">
    <text evidence="3">The sequence shown here is derived from an EMBL/GenBank/DDBJ whole genome shotgun (WGS) entry which is preliminary data.</text>
</comment>
<protein>
    <submittedName>
        <fullName evidence="3">Helix-turn-helix domain-containing protein</fullName>
    </submittedName>
</protein>
<keyword evidence="1" id="KW-0238">DNA-binding</keyword>
<dbReference type="InterPro" id="IPR050807">
    <property type="entry name" value="TransReg_Diox_bact_type"/>
</dbReference>
<keyword evidence="4" id="KW-1185">Reference proteome</keyword>
<dbReference type="SMART" id="SM00530">
    <property type="entry name" value="HTH_XRE"/>
    <property type="match status" value="1"/>
</dbReference>
<dbReference type="PROSITE" id="PS50943">
    <property type="entry name" value="HTH_CROC1"/>
    <property type="match status" value="1"/>
</dbReference>
<dbReference type="Proteomes" id="UP001198200">
    <property type="component" value="Unassembled WGS sequence"/>
</dbReference>
<organism evidence="3 4">
    <name type="scientific">Anthropogastromicrobium aceti</name>
    <dbReference type="NCBI Taxonomy" id="2981768"/>
    <lineage>
        <taxon>Bacteria</taxon>
        <taxon>Bacillati</taxon>
        <taxon>Bacillota</taxon>
        <taxon>Clostridia</taxon>
        <taxon>Lachnospirales</taxon>
        <taxon>Lachnospiraceae</taxon>
        <taxon>Anthropogastromicrobium</taxon>
    </lineage>
</organism>
<evidence type="ECO:0000259" key="2">
    <source>
        <dbReference type="PROSITE" id="PS50943"/>
    </source>
</evidence>
<dbReference type="InterPro" id="IPR010982">
    <property type="entry name" value="Lambda_DNA-bd_dom_sf"/>
</dbReference>
<dbReference type="GO" id="GO:0003677">
    <property type="term" value="F:DNA binding"/>
    <property type="evidence" value="ECO:0007669"/>
    <property type="project" value="UniProtKB-KW"/>
</dbReference>
<name>A0AAE3JAW4_9FIRM</name>
<dbReference type="PANTHER" id="PTHR46797:SF1">
    <property type="entry name" value="METHYLPHOSPHONATE SYNTHASE"/>
    <property type="match status" value="1"/>
</dbReference>
<gene>
    <name evidence="3" type="ORF">LKD48_03155</name>
</gene>
<feature type="domain" description="HTH cro/C1-type" evidence="2">
    <location>
        <begin position="7"/>
        <end position="61"/>
    </location>
</feature>
<evidence type="ECO:0000313" key="3">
    <source>
        <dbReference type="EMBL" id="MCC2220645.1"/>
    </source>
</evidence>
<dbReference type="RefSeq" id="WP_118615293.1">
    <property type="nucleotide sequence ID" value="NZ_JAJEQN010000005.1"/>
</dbReference>
<evidence type="ECO:0000313" key="4">
    <source>
        <dbReference type="Proteomes" id="UP001198200"/>
    </source>
</evidence>
<dbReference type="GO" id="GO:0005829">
    <property type="term" value="C:cytosol"/>
    <property type="evidence" value="ECO:0007669"/>
    <property type="project" value="TreeGrafter"/>
</dbReference>
<evidence type="ECO:0000256" key="1">
    <source>
        <dbReference type="ARBA" id="ARBA00023125"/>
    </source>
</evidence>
<dbReference type="AlphaFoldDB" id="A0AAE3JAW4"/>
<dbReference type="Pfam" id="PF01381">
    <property type="entry name" value="HTH_3"/>
    <property type="match status" value="1"/>
</dbReference>
<dbReference type="SUPFAM" id="SSF47413">
    <property type="entry name" value="lambda repressor-like DNA-binding domains"/>
    <property type="match status" value="1"/>
</dbReference>
<dbReference type="Gene3D" id="1.10.260.40">
    <property type="entry name" value="lambda repressor-like DNA-binding domains"/>
    <property type="match status" value="1"/>
</dbReference>
<dbReference type="GO" id="GO:0003700">
    <property type="term" value="F:DNA-binding transcription factor activity"/>
    <property type="evidence" value="ECO:0007669"/>
    <property type="project" value="TreeGrafter"/>
</dbReference>
<dbReference type="InterPro" id="IPR001387">
    <property type="entry name" value="Cro/C1-type_HTH"/>
</dbReference>
<sequence length="99" mass="11447">MNVGKRITFFRTAKNYSVNKLATLSGISQSYLRDIELGNKNPTIEILSYICEALNISLREFFDEQTNGQFWNDPLIAKVYRLTPKQREALLVFLDSILE</sequence>
<dbReference type="PANTHER" id="PTHR46797">
    <property type="entry name" value="HTH-TYPE TRANSCRIPTIONAL REGULATOR"/>
    <property type="match status" value="1"/>
</dbReference>
<proteinExistence type="predicted"/>
<accession>A0AAE3JAW4</accession>
<dbReference type="EMBL" id="JAJEQN010000005">
    <property type="protein sequence ID" value="MCC2220645.1"/>
    <property type="molecule type" value="Genomic_DNA"/>
</dbReference>